<comment type="subcellular location">
    <subcellularLocation>
        <location evidence="1">Cell membrane</location>
        <topology evidence="1">Multi-pass membrane protein</topology>
    </subcellularLocation>
</comment>
<evidence type="ECO:0000256" key="4">
    <source>
        <dbReference type="ARBA" id="ARBA00022679"/>
    </source>
</evidence>
<feature type="transmembrane region" description="Helical" evidence="8">
    <location>
        <begin position="75"/>
        <end position="96"/>
    </location>
</feature>
<organism evidence="9 10">
    <name type="scientific">Sphingomonas melonis</name>
    <dbReference type="NCBI Taxonomy" id="152682"/>
    <lineage>
        <taxon>Bacteria</taxon>
        <taxon>Pseudomonadati</taxon>
        <taxon>Pseudomonadota</taxon>
        <taxon>Alphaproteobacteria</taxon>
        <taxon>Sphingomonadales</taxon>
        <taxon>Sphingomonadaceae</taxon>
        <taxon>Sphingomonas</taxon>
    </lineage>
</organism>
<sequence>MTQRLTWLILILAAVALRLPDVGNPLLDIDEQMYLLVGQRMWDGAIPYVDIWDRKPIGLFLIAAAVRGLPGNPLVAYHLLALAAAAATAGLIATAARRVARPGGALAAGLLYLVWLDLLGGRGGQSPVFYNLAIVGAALLAWDTLAGRRRAAIPAMLLVGIALQIKPTAVFEGAFLGIALLVASWQRSRSPARLAGEAMLLAVAASLPTIFAAAGYAAIGHGDAWWFANVESIFLRRINPGEPIAARLAGQSVVLLVPMGLAIRGLVRRPDGFLIGWLAAAVAGWALVPPYFNHYTLPLLVPIAVAAAVALDRWPPRWLAAIAGTTLLLMSGYPHGGETTGARARVAALAQRIDHARGQGCLFVFQASPLLYNATRSCLPTRYPFPAHLAEVSEAGAIGIDPVAETARILAARPAVIAVGVDPRTVDRPAAVLVRRALARQYRAVAHDLGITVYRRIN</sequence>
<comment type="caution">
    <text evidence="9">The sequence shown here is derived from an EMBL/GenBank/DDBJ whole genome shotgun (WGS) entry which is preliminary data.</text>
</comment>
<evidence type="ECO:0000256" key="7">
    <source>
        <dbReference type="ARBA" id="ARBA00023136"/>
    </source>
</evidence>
<dbReference type="GO" id="GO:0016763">
    <property type="term" value="F:pentosyltransferase activity"/>
    <property type="evidence" value="ECO:0007669"/>
    <property type="project" value="TreeGrafter"/>
</dbReference>
<dbReference type="RefSeq" id="WP_179508697.1">
    <property type="nucleotide sequence ID" value="NZ_JACCBY010000002.1"/>
</dbReference>
<name>A0A7Y9FMZ1_9SPHN</name>
<dbReference type="AlphaFoldDB" id="A0A7Y9FMZ1"/>
<feature type="transmembrane region" description="Helical" evidence="8">
    <location>
        <begin position="103"/>
        <end position="122"/>
    </location>
</feature>
<keyword evidence="2" id="KW-1003">Cell membrane</keyword>
<evidence type="ECO:0008006" key="11">
    <source>
        <dbReference type="Google" id="ProtNLM"/>
    </source>
</evidence>
<evidence type="ECO:0000256" key="1">
    <source>
        <dbReference type="ARBA" id="ARBA00004651"/>
    </source>
</evidence>
<keyword evidence="3" id="KW-0328">Glycosyltransferase</keyword>
<dbReference type="PANTHER" id="PTHR33908">
    <property type="entry name" value="MANNOSYLTRANSFERASE YKCB-RELATED"/>
    <property type="match status" value="1"/>
</dbReference>
<evidence type="ECO:0000256" key="6">
    <source>
        <dbReference type="ARBA" id="ARBA00022989"/>
    </source>
</evidence>
<dbReference type="PANTHER" id="PTHR33908:SF11">
    <property type="entry name" value="MEMBRANE PROTEIN"/>
    <property type="match status" value="1"/>
</dbReference>
<dbReference type="GO" id="GO:0005886">
    <property type="term" value="C:plasma membrane"/>
    <property type="evidence" value="ECO:0007669"/>
    <property type="project" value="UniProtKB-SubCell"/>
</dbReference>
<protein>
    <recommendedName>
        <fullName evidence="11">Glycosyltransferase RgtA/B/C/D-like domain-containing protein</fullName>
    </recommendedName>
</protein>
<evidence type="ECO:0000256" key="2">
    <source>
        <dbReference type="ARBA" id="ARBA00022475"/>
    </source>
</evidence>
<proteinExistence type="predicted"/>
<evidence type="ECO:0000313" key="9">
    <source>
        <dbReference type="EMBL" id="NYD90266.1"/>
    </source>
</evidence>
<evidence type="ECO:0000256" key="3">
    <source>
        <dbReference type="ARBA" id="ARBA00022676"/>
    </source>
</evidence>
<evidence type="ECO:0000313" key="10">
    <source>
        <dbReference type="Proteomes" id="UP000517753"/>
    </source>
</evidence>
<keyword evidence="4" id="KW-0808">Transferase</keyword>
<dbReference type="InterPro" id="IPR050297">
    <property type="entry name" value="LipidA_mod_glycosyltrf_83"/>
</dbReference>
<feature type="transmembrane region" description="Helical" evidence="8">
    <location>
        <begin position="244"/>
        <end position="263"/>
    </location>
</feature>
<feature type="transmembrane region" description="Helical" evidence="8">
    <location>
        <begin position="270"/>
        <end position="288"/>
    </location>
</feature>
<evidence type="ECO:0000256" key="8">
    <source>
        <dbReference type="SAM" id="Phobius"/>
    </source>
</evidence>
<keyword evidence="10" id="KW-1185">Reference proteome</keyword>
<keyword evidence="7 8" id="KW-0472">Membrane</keyword>
<dbReference type="EMBL" id="JACCBY010000002">
    <property type="protein sequence ID" value="NYD90266.1"/>
    <property type="molecule type" value="Genomic_DNA"/>
</dbReference>
<feature type="transmembrane region" description="Helical" evidence="8">
    <location>
        <begin position="198"/>
        <end position="219"/>
    </location>
</feature>
<keyword evidence="6 8" id="KW-1133">Transmembrane helix</keyword>
<gene>
    <name evidence="9" type="ORF">HD841_002046</name>
</gene>
<reference evidence="9 10" key="1">
    <citation type="submission" date="2020-08" db="EMBL/GenBank/DDBJ databases">
        <title>The Agave Microbiome: Exploring the role of microbial communities in plant adaptations to desert environments.</title>
        <authorList>
            <person name="Partida-Martinez L.P."/>
        </authorList>
    </citation>
    <scope>NUCLEOTIDE SEQUENCE [LARGE SCALE GENOMIC DNA]</scope>
    <source>
        <strain evidence="9 10">AS2.3</strain>
    </source>
</reference>
<evidence type="ECO:0000256" key="5">
    <source>
        <dbReference type="ARBA" id="ARBA00022692"/>
    </source>
</evidence>
<keyword evidence="5 8" id="KW-0812">Transmembrane</keyword>
<dbReference type="Proteomes" id="UP000517753">
    <property type="component" value="Unassembled WGS sequence"/>
</dbReference>
<accession>A0A7Y9FMZ1</accession>
<dbReference type="GO" id="GO:0009103">
    <property type="term" value="P:lipopolysaccharide biosynthetic process"/>
    <property type="evidence" value="ECO:0007669"/>
    <property type="project" value="UniProtKB-ARBA"/>
</dbReference>